<protein>
    <submittedName>
        <fullName evidence="1">Uncharacterized protein</fullName>
    </submittedName>
</protein>
<organism evidence="1 2">
    <name type="scientific">Tachysurus vachellii</name>
    <name type="common">Darkbarbel catfish</name>
    <name type="synonym">Pelteobagrus vachellii</name>
    <dbReference type="NCBI Taxonomy" id="175792"/>
    <lineage>
        <taxon>Eukaryota</taxon>
        <taxon>Metazoa</taxon>
        <taxon>Chordata</taxon>
        <taxon>Craniata</taxon>
        <taxon>Vertebrata</taxon>
        <taxon>Euteleostomi</taxon>
        <taxon>Actinopterygii</taxon>
        <taxon>Neopterygii</taxon>
        <taxon>Teleostei</taxon>
        <taxon>Ostariophysi</taxon>
        <taxon>Siluriformes</taxon>
        <taxon>Bagridae</taxon>
        <taxon>Tachysurus</taxon>
    </lineage>
</organism>
<evidence type="ECO:0000313" key="2">
    <source>
        <dbReference type="Proteomes" id="UP001187315"/>
    </source>
</evidence>
<name>A0AA88SIT0_TACVA</name>
<comment type="caution">
    <text evidence="1">The sequence shown here is derived from an EMBL/GenBank/DDBJ whole genome shotgun (WGS) entry which is preliminary data.</text>
</comment>
<dbReference type="Proteomes" id="UP001187315">
    <property type="component" value="Unassembled WGS sequence"/>
</dbReference>
<gene>
    <name evidence="1" type="ORF">Q7C36_012208</name>
</gene>
<evidence type="ECO:0000313" key="1">
    <source>
        <dbReference type="EMBL" id="KAK2840629.1"/>
    </source>
</evidence>
<proteinExistence type="predicted"/>
<dbReference type="EMBL" id="JAVHJS010000012">
    <property type="protein sequence ID" value="KAK2840629.1"/>
    <property type="molecule type" value="Genomic_DNA"/>
</dbReference>
<accession>A0AA88SIT0</accession>
<reference evidence="1" key="1">
    <citation type="submission" date="2023-08" db="EMBL/GenBank/DDBJ databases">
        <title>Pelteobagrus vachellii genome.</title>
        <authorList>
            <person name="Liu H."/>
        </authorList>
    </citation>
    <scope>NUCLEOTIDE SEQUENCE</scope>
    <source>
        <strain evidence="1">PRFRI_2022a</strain>
        <tissue evidence="1">Muscle</tissue>
    </source>
</reference>
<keyword evidence="2" id="KW-1185">Reference proteome</keyword>
<dbReference type="AlphaFoldDB" id="A0AA88SIT0"/>
<sequence>MRKPAQSHRISSPYNNHAELCFTSVISASAQAPEPPALRLSTSTYQRSFHCCRKNLIMTQEEEDISLAKVTNS</sequence>